<comment type="caution">
    <text evidence="1">The sequence shown here is derived from an EMBL/GenBank/DDBJ whole genome shotgun (WGS) entry which is preliminary data.</text>
</comment>
<proteinExistence type="predicted"/>
<accession>I3IJB3</accession>
<evidence type="ECO:0000313" key="1">
    <source>
        <dbReference type="EMBL" id="GAB61808.1"/>
    </source>
</evidence>
<evidence type="ECO:0000313" key="2">
    <source>
        <dbReference type="Proteomes" id="UP000002985"/>
    </source>
</evidence>
<gene>
    <name evidence="1" type="ORF">KSU1_C0212</name>
</gene>
<keyword evidence="2" id="KW-1185">Reference proteome</keyword>
<evidence type="ECO:0008006" key="3">
    <source>
        <dbReference type="Google" id="ProtNLM"/>
    </source>
</evidence>
<dbReference type="AlphaFoldDB" id="I3IJB3"/>
<sequence length="54" mass="6294">MKSKEGYKFIQGLIPIRIHLELVEVSRKLEKSNSETLRNTIHAFLKNLKETQAL</sequence>
<organism evidence="1 2">
    <name type="scientific">Candidatus Jettenia caeni</name>
    <dbReference type="NCBI Taxonomy" id="247490"/>
    <lineage>
        <taxon>Bacteria</taxon>
        <taxon>Pseudomonadati</taxon>
        <taxon>Planctomycetota</taxon>
        <taxon>Candidatus Brocadiia</taxon>
        <taxon>Candidatus Brocadiales</taxon>
        <taxon>Candidatus Brocadiaceae</taxon>
        <taxon>Candidatus Jettenia</taxon>
    </lineage>
</organism>
<protein>
    <recommendedName>
        <fullName evidence="3">Ribbon-helix-helix protein CopG domain-containing protein</fullName>
    </recommendedName>
</protein>
<dbReference type="Proteomes" id="UP000002985">
    <property type="component" value="Unassembled WGS sequence"/>
</dbReference>
<name>I3IJB3_9BACT</name>
<dbReference type="EMBL" id="BAFH01000003">
    <property type="protein sequence ID" value="GAB61808.1"/>
    <property type="molecule type" value="Genomic_DNA"/>
</dbReference>
<dbReference type="STRING" id="247490.KSU1_C0212"/>
<reference evidence="1 2" key="1">
    <citation type="journal article" date="2012" name="FEBS Lett.">
        <title>Anammox organism KSU-1 expresses a NirK-type copper-containing nitrite reductase instead of a NirS-type with cytochrome cd1.</title>
        <authorList>
            <person name="Hira D."/>
            <person name="Toh H."/>
            <person name="Migita C.T."/>
            <person name="Okubo H."/>
            <person name="Nishiyama T."/>
            <person name="Hattori M."/>
            <person name="Furukawa K."/>
            <person name="Fujii T."/>
        </authorList>
    </citation>
    <scope>NUCLEOTIDE SEQUENCE [LARGE SCALE GENOMIC DNA]</scope>
</reference>